<dbReference type="Proteomes" id="UP001307889">
    <property type="component" value="Chromosome 7"/>
</dbReference>
<reference evidence="3 4" key="1">
    <citation type="submission" date="2023-09" db="EMBL/GenBank/DDBJ databases">
        <title>Nesidiocoris tenuis whole genome shotgun sequence.</title>
        <authorList>
            <person name="Shibata T."/>
            <person name="Shimoda M."/>
            <person name="Kobayashi T."/>
            <person name="Uehara T."/>
        </authorList>
    </citation>
    <scope>NUCLEOTIDE SEQUENCE [LARGE SCALE GENOMIC DNA]</scope>
    <source>
        <strain evidence="3 4">Japan</strain>
    </source>
</reference>
<dbReference type="EMBL" id="AP028915">
    <property type="protein sequence ID" value="BES96793.1"/>
    <property type="molecule type" value="Genomic_DNA"/>
</dbReference>
<keyword evidence="4" id="KW-1185">Reference proteome</keyword>
<keyword evidence="1" id="KW-0472">Membrane</keyword>
<feature type="chain" id="PRO_5045115273" description="Osiris 20" evidence="2">
    <location>
        <begin position="22"/>
        <end position="238"/>
    </location>
</feature>
<gene>
    <name evidence="3" type="ORF">NTJ_09606</name>
</gene>
<sequence length="238" mass="24762">MARLNCAVLVAIVFVLASASAERREDPEVEKASVTLLNAAGDFIDVVRSVSISEVAVHGAHGETGRGQKKLMQLAIPLIIGFKLAGIIVAAMTALKVLVFKTVFMSGLAIVASLALAAKSLYDRMKNKSAQAPAGHATPYAYYPGLAAQADMSWDPSNAAGYEIHDLGAASGGLGGGLGAAADLSHFGTDFQASYATHTGFSGAGAGATQVAERKSHLVRAPVYRTKVYKTIVKETRK</sequence>
<accession>A0ABN7AXA0</accession>
<feature type="transmembrane region" description="Helical" evidence="1">
    <location>
        <begin position="74"/>
        <end position="95"/>
    </location>
</feature>
<evidence type="ECO:0000313" key="4">
    <source>
        <dbReference type="Proteomes" id="UP001307889"/>
    </source>
</evidence>
<feature type="signal peptide" evidence="2">
    <location>
        <begin position="1"/>
        <end position="21"/>
    </location>
</feature>
<proteinExistence type="predicted"/>
<evidence type="ECO:0000313" key="3">
    <source>
        <dbReference type="EMBL" id="BES96793.1"/>
    </source>
</evidence>
<dbReference type="InterPro" id="IPR012464">
    <property type="entry name" value="DUF1676"/>
</dbReference>
<organism evidence="3 4">
    <name type="scientific">Nesidiocoris tenuis</name>
    <dbReference type="NCBI Taxonomy" id="355587"/>
    <lineage>
        <taxon>Eukaryota</taxon>
        <taxon>Metazoa</taxon>
        <taxon>Ecdysozoa</taxon>
        <taxon>Arthropoda</taxon>
        <taxon>Hexapoda</taxon>
        <taxon>Insecta</taxon>
        <taxon>Pterygota</taxon>
        <taxon>Neoptera</taxon>
        <taxon>Paraneoptera</taxon>
        <taxon>Hemiptera</taxon>
        <taxon>Heteroptera</taxon>
        <taxon>Panheteroptera</taxon>
        <taxon>Cimicomorpha</taxon>
        <taxon>Miridae</taxon>
        <taxon>Dicyphina</taxon>
        <taxon>Nesidiocoris</taxon>
    </lineage>
</organism>
<keyword evidence="1" id="KW-0812">Transmembrane</keyword>
<dbReference type="Pfam" id="PF07898">
    <property type="entry name" value="DUF1676"/>
    <property type="match status" value="1"/>
</dbReference>
<protein>
    <recommendedName>
        <fullName evidence="5">Osiris 20</fullName>
    </recommendedName>
</protein>
<evidence type="ECO:0008006" key="5">
    <source>
        <dbReference type="Google" id="ProtNLM"/>
    </source>
</evidence>
<evidence type="ECO:0000256" key="2">
    <source>
        <dbReference type="SAM" id="SignalP"/>
    </source>
</evidence>
<feature type="transmembrane region" description="Helical" evidence="1">
    <location>
        <begin position="102"/>
        <end position="122"/>
    </location>
</feature>
<keyword evidence="2" id="KW-0732">Signal</keyword>
<keyword evidence="1" id="KW-1133">Transmembrane helix</keyword>
<evidence type="ECO:0000256" key="1">
    <source>
        <dbReference type="SAM" id="Phobius"/>
    </source>
</evidence>
<name>A0ABN7AXA0_9HEMI</name>